<keyword evidence="4" id="KW-0863">Zinc-finger</keyword>
<dbReference type="InterPro" id="IPR005733">
    <property type="entry name" value="TopoI_bac-type"/>
</dbReference>
<evidence type="ECO:0000256" key="4">
    <source>
        <dbReference type="ARBA" id="ARBA00022771"/>
    </source>
</evidence>
<accession>A0ABR7IRJ3</accession>
<feature type="region of interest" description="Interaction with DNA" evidence="10">
    <location>
        <begin position="162"/>
        <end position="167"/>
    </location>
</feature>
<dbReference type="InterPro" id="IPR013497">
    <property type="entry name" value="Topo_IA_cen"/>
</dbReference>
<dbReference type="InterPro" id="IPR013498">
    <property type="entry name" value="Topo_IA_Znf"/>
</dbReference>
<evidence type="ECO:0000259" key="11">
    <source>
        <dbReference type="PROSITE" id="PS50880"/>
    </source>
</evidence>
<dbReference type="Gene3D" id="1.10.290.10">
    <property type="entry name" value="Topoisomerase I, domain 4"/>
    <property type="match status" value="1"/>
</dbReference>
<dbReference type="RefSeq" id="WP_186996581.1">
    <property type="nucleotide sequence ID" value="NZ_JACOQK010000001.1"/>
</dbReference>
<proteinExistence type="inferred from homology"/>
<dbReference type="Pfam" id="PF01131">
    <property type="entry name" value="Topoisom_bac"/>
    <property type="match status" value="1"/>
</dbReference>
<evidence type="ECO:0000313" key="13">
    <source>
        <dbReference type="EMBL" id="MBC5787746.1"/>
    </source>
</evidence>
<dbReference type="Proteomes" id="UP000649151">
    <property type="component" value="Unassembled WGS sequence"/>
</dbReference>
<sequence>MSKLVIVESPAKAKTIKKYLGRGYDVVASVGHVRDLPKSKMGIDIENNFEPQYINIKGKGPLIKELKKAAAKSDKVYLATDPDREGEAISWHLAYILGLDLKDENRVTFNEITKTGVKSGMSHPRAINIDLVDAQQARRVLDRLVGYKLSPFLWKKIKPGLSAGRVQSVAVRLIVDREAEIKAFVPKEYWSIDAVFHKEGNPKTFSAKLHSKNGEKLEIVNKEQSDQILADLDGASYIVGDVKKGTRQKSPSAPFTTSTMQQEASRKLGFQAYRTMKAAQELYEGVTVEGLGAVGLITYMRTDSTRISDEAKQAAAEFITNRYGEKYLPEKPRVYKSKSSSQDGHEAIRPTMPNVVPQDIKASLTSDQYKLYKLVWERFIASQMANAILDTVSADINAKEYTFKASGYTVRFPGYTVLYEESKDEETEKQGSLPDLKKQDPVQLDSLSGNQHFTQPPARYTEASLIKSLEELGIGRPSTYAPTITTIVMRNYVERDNKQLKPTFLGEVTTQLMKDHFSNIVDVDFTANMEEDLDEIEEGKHPWKDTIVNFYGGFEKNLEKAEKAMEGQRIHIPDEPTDEVCEKCGKPMVIKMGRFGKFMACSGYPDCKNTKKIVVTTPGICPTCGGKILQKKSAKGKIYYGCEHNPECGFMSWDEPVKDVCPKCGKTMFKKKGKSGKIYCATENCGYVKGKEE</sequence>
<feature type="site" description="Interaction with DNA" evidence="10">
    <location>
        <position position="154"/>
    </location>
</feature>
<dbReference type="InterPro" id="IPR013824">
    <property type="entry name" value="Topo_IA_cen_sub1"/>
</dbReference>
<dbReference type="InterPro" id="IPR013825">
    <property type="entry name" value="Topo_IA_cen_sub2"/>
</dbReference>
<evidence type="ECO:0000256" key="1">
    <source>
        <dbReference type="ARBA" id="ARBA00000213"/>
    </source>
</evidence>
<evidence type="ECO:0000256" key="6">
    <source>
        <dbReference type="ARBA" id="ARBA00022842"/>
    </source>
</evidence>
<evidence type="ECO:0000256" key="8">
    <source>
        <dbReference type="ARBA" id="ARBA00023125"/>
    </source>
</evidence>
<dbReference type="PROSITE" id="PS52039">
    <property type="entry name" value="TOPO_IA_2"/>
    <property type="match status" value="1"/>
</dbReference>
<keyword evidence="5" id="KW-0862">Zinc</keyword>
<gene>
    <name evidence="10 13" type="primary">topA</name>
    <name evidence="13" type="ORF">H8Z77_06915</name>
</gene>
<feature type="active site" description="O-(5'-phospho-DNA)-tyrosine intermediate" evidence="10">
    <location>
        <position position="299"/>
    </location>
</feature>
<dbReference type="NCBIfam" id="TIGR01051">
    <property type="entry name" value="topA_bact"/>
    <property type="match status" value="1"/>
</dbReference>
<keyword evidence="3" id="KW-0479">Metal-binding</keyword>
<protein>
    <recommendedName>
        <fullName evidence="10">DNA topoisomerase 1</fullName>
        <ecNumber evidence="10">5.6.2.1</ecNumber>
    </recommendedName>
    <alternativeName>
        <fullName evidence="10">DNA topoisomerase I</fullName>
    </alternativeName>
</protein>
<dbReference type="InterPro" id="IPR003602">
    <property type="entry name" value="Topo_IA_DNA-bd_dom"/>
</dbReference>
<dbReference type="EC" id="5.6.2.1" evidence="10"/>
<dbReference type="InterPro" id="IPR034149">
    <property type="entry name" value="TOPRIM_TopoI"/>
</dbReference>
<evidence type="ECO:0000256" key="9">
    <source>
        <dbReference type="ARBA" id="ARBA00023235"/>
    </source>
</evidence>
<dbReference type="SUPFAM" id="SSF56712">
    <property type="entry name" value="Prokaryotic type I DNA topoisomerase"/>
    <property type="match status" value="1"/>
</dbReference>
<feature type="site" description="Interaction with DNA" evidence="10">
    <location>
        <position position="301"/>
    </location>
</feature>
<feature type="site" description="Interaction with DNA" evidence="10">
    <location>
        <position position="147"/>
    </location>
</feature>
<dbReference type="PANTHER" id="PTHR42785:SF1">
    <property type="entry name" value="DNA TOPOISOMERASE"/>
    <property type="match status" value="1"/>
</dbReference>
<dbReference type="InterPro" id="IPR023405">
    <property type="entry name" value="Topo_IA_core_domain"/>
</dbReference>
<dbReference type="Pfam" id="PF01396">
    <property type="entry name" value="Zn_ribbon_Top1"/>
    <property type="match status" value="3"/>
</dbReference>
<dbReference type="Gene3D" id="3.30.65.10">
    <property type="entry name" value="Bacterial Topoisomerase I, domain 1"/>
    <property type="match status" value="1"/>
</dbReference>
<keyword evidence="9 10" id="KW-0413">Isomerase</keyword>
<feature type="site" description="Interaction with DNA" evidence="10">
    <location>
        <position position="490"/>
    </location>
</feature>
<comment type="caution">
    <text evidence="13">The sequence shown here is derived from an EMBL/GenBank/DDBJ whole genome shotgun (WGS) entry which is preliminary data.</text>
</comment>
<evidence type="ECO:0000256" key="10">
    <source>
        <dbReference type="HAMAP-Rule" id="MF_00952"/>
    </source>
</evidence>
<dbReference type="SMART" id="SM00436">
    <property type="entry name" value="TOP1Bc"/>
    <property type="match status" value="1"/>
</dbReference>
<keyword evidence="6" id="KW-0460">Magnesium</keyword>
<dbReference type="SMART" id="SM00437">
    <property type="entry name" value="TOP1Ac"/>
    <property type="match status" value="1"/>
</dbReference>
<keyword evidence="8 10" id="KW-0238">DNA-binding</keyword>
<dbReference type="CDD" id="cd03363">
    <property type="entry name" value="TOPRIM_TopoIA_TopoI"/>
    <property type="match status" value="1"/>
</dbReference>
<reference evidence="13 14" key="1">
    <citation type="submission" date="2020-08" db="EMBL/GenBank/DDBJ databases">
        <title>Genome public.</title>
        <authorList>
            <person name="Liu C."/>
            <person name="Sun Q."/>
        </authorList>
    </citation>
    <scope>NUCLEOTIDE SEQUENCE [LARGE SCALE GENOMIC DNA]</scope>
    <source>
        <strain evidence="13 14">NSJ-27</strain>
    </source>
</reference>
<comment type="function">
    <text evidence="10">Releases the supercoiling and torsional tension of DNA, which is introduced during the DNA replication and transcription, by transiently cleaving and rejoining one strand of the DNA duplex. Introduces a single-strand break via transesterification at a target site in duplex DNA. The scissile phosphodiester is attacked by the catalytic tyrosine of the enzyme, resulting in the formation of a DNA-(5'-phosphotyrosyl)-enzyme intermediate and the expulsion of a 3'-OH DNA strand. The free DNA strand then undergoes passage around the unbroken strand, thus removing DNA supercoils. Finally, in the religation step, the DNA 3'-OH attacks the covalent intermediate to expel the active-site tyrosine and restore the DNA phosphodiester backbone.</text>
</comment>
<comment type="subunit">
    <text evidence="10">Monomer.</text>
</comment>
<keyword evidence="7 10" id="KW-0799">Topoisomerase</keyword>
<dbReference type="PANTHER" id="PTHR42785">
    <property type="entry name" value="DNA TOPOISOMERASE, TYPE IA, CORE"/>
    <property type="match status" value="1"/>
</dbReference>
<dbReference type="PROSITE" id="PS50880">
    <property type="entry name" value="TOPRIM"/>
    <property type="match status" value="1"/>
</dbReference>
<organism evidence="13 14">
    <name type="scientific">Clostridium facile</name>
    <dbReference type="NCBI Taxonomy" id="2763035"/>
    <lineage>
        <taxon>Bacteria</taxon>
        <taxon>Bacillati</taxon>
        <taxon>Bacillota</taxon>
        <taxon>Clostridia</taxon>
        <taxon>Eubacteriales</taxon>
        <taxon>Clostridiaceae</taxon>
        <taxon>Clostridium</taxon>
    </lineage>
</organism>
<feature type="domain" description="Topo IA-type catalytic" evidence="12">
    <location>
        <begin position="128"/>
        <end position="558"/>
    </location>
</feature>
<dbReference type="Gene3D" id="1.10.460.10">
    <property type="entry name" value="Topoisomerase I, domain 2"/>
    <property type="match status" value="1"/>
</dbReference>
<evidence type="ECO:0000256" key="2">
    <source>
        <dbReference type="ARBA" id="ARBA00009446"/>
    </source>
</evidence>
<feature type="site" description="Interaction with DNA" evidence="10">
    <location>
        <position position="142"/>
    </location>
</feature>
<dbReference type="SMART" id="SM00493">
    <property type="entry name" value="TOPRIM"/>
    <property type="match status" value="1"/>
</dbReference>
<feature type="site" description="Interaction with DNA" evidence="10">
    <location>
        <position position="139"/>
    </location>
</feature>
<dbReference type="Gene3D" id="2.70.20.10">
    <property type="entry name" value="Topoisomerase I, domain 3"/>
    <property type="match status" value="1"/>
</dbReference>
<dbReference type="InterPro" id="IPR006171">
    <property type="entry name" value="TOPRIM_dom"/>
</dbReference>
<dbReference type="InterPro" id="IPR023406">
    <property type="entry name" value="Topo_IA_AS"/>
</dbReference>
<dbReference type="HAMAP" id="MF_00952">
    <property type="entry name" value="Topoisom_1_prok"/>
    <property type="match status" value="1"/>
</dbReference>
<evidence type="ECO:0000313" key="14">
    <source>
        <dbReference type="Proteomes" id="UP000649151"/>
    </source>
</evidence>
<dbReference type="PROSITE" id="PS00396">
    <property type="entry name" value="TOPO_IA_1"/>
    <property type="match status" value="1"/>
</dbReference>
<evidence type="ECO:0000259" key="12">
    <source>
        <dbReference type="PROSITE" id="PS52039"/>
    </source>
</evidence>
<dbReference type="InterPro" id="IPR003601">
    <property type="entry name" value="Topo_IA_2"/>
</dbReference>
<dbReference type="SUPFAM" id="SSF57783">
    <property type="entry name" value="Zinc beta-ribbon"/>
    <property type="match status" value="1"/>
</dbReference>
<feature type="site" description="Interaction with DNA" evidence="10">
    <location>
        <position position="138"/>
    </location>
</feature>
<keyword evidence="14" id="KW-1185">Reference proteome</keyword>
<comment type="catalytic activity">
    <reaction evidence="1 10">
        <text>ATP-independent breakage of single-stranded DNA, followed by passage and rejoining.</text>
        <dbReference type="EC" id="5.6.2.1"/>
    </reaction>
</comment>
<dbReference type="InterPro" id="IPR000380">
    <property type="entry name" value="Topo_IA"/>
</dbReference>
<evidence type="ECO:0000256" key="5">
    <source>
        <dbReference type="ARBA" id="ARBA00022833"/>
    </source>
</evidence>
<dbReference type="PRINTS" id="PR00417">
    <property type="entry name" value="PRTPISMRASEI"/>
</dbReference>
<dbReference type="Gene3D" id="3.40.50.140">
    <property type="match status" value="1"/>
</dbReference>
<dbReference type="InterPro" id="IPR028612">
    <property type="entry name" value="Topoisom_1_IA"/>
</dbReference>
<name>A0ABR7IRJ3_9CLOT</name>
<dbReference type="CDD" id="cd00186">
    <property type="entry name" value="TOP1Ac"/>
    <property type="match status" value="1"/>
</dbReference>
<dbReference type="Pfam" id="PF01751">
    <property type="entry name" value="Toprim"/>
    <property type="match status" value="1"/>
</dbReference>
<feature type="domain" description="Toprim" evidence="11">
    <location>
        <begin position="2"/>
        <end position="112"/>
    </location>
</feature>
<dbReference type="InterPro" id="IPR013826">
    <property type="entry name" value="Topo_IA_cen_sub3"/>
</dbReference>
<evidence type="ECO:0000256" key="7">
    <source>
        <dbReference type="ARBA" id="ARBA00023029"/>
    </source>
</evidence>
<evidence type="ECO:0000256" key="3">
    <source>
        <dbReference type="ARBA" id="ARBA00022723"/>
    </source>
</evidence>
<dbReference type="EMBL" id="JACOQK010000001">
    <property type="protein sequence ID" value="MBC5787746.1"/>
    <property type="molecule type" value="Genomic_DNA"/>
</dbReference>
<feature type="site" description="Interaction with DNA" evidence="10">
    <location>
        <position position="32"/>
    </location>
</feature>
<comment type="similarity">
    <text evidence="2 10">Belongs to the type IA topoisomerase family.</text>
</comment>